<evidence type="ECO:0000256" key="1">
    <source>
        <dbReference type="ARBA" id="ARBA00004651"/>
    </source>
</evidence>
<dbReference type="AlphaFoldDB" id="A0A2U1ALL2"/>
<evidence type="ECO:0000256" key="6">
    <source>
        <dbReference type="ARBA" id="ARBA00038076"/>
    </source>
</evidence>
<dbReference type="EMBL" id="QEKH01000031">
    <property type="protein sequence ID" value="PVY37303.1"/>
    <property type="molecule type" value="Genomic_DNA"/>
</dbReference>
<proteinExistence type="inferred from homology"/>
<protein>
    <submittedName>
        <fullName evidence="10">ABC transporter permease</fullName>
    </submittedName>
    <submittedName>
        <fullName evidence="11">Putative ABC transport system permease protein</fullName>
    </submittedName>
</protein>
<dbReference type="OrthoDB" id="9770099at2"/>
<feature type="transmembrane region" description="Helical" evidence="7">
    <location>
        <begin position="345"/>
        <end position="371"/>
    </location>
</feature>
<reference evidence="11 12" key="1">
    <citation type="submission" date="2018-04" db="EMBL/GenBank/DDBJ databases">
        <title>Genomic Encyclopedia of Type Strains, Phase IV (KMG-IV): sequencing the most valuable type-strain genomes for metagenomic binning, comparative biology and taxonomic classification.</title>
        <authorList>
            <person name="Goeker M."/>
        </authorList>
    </citation>
    <scope>NUCLEOTIDE SEQUENCE [LARGE SCALE GENOMIC DNA]</scope>
    <source>
        <strain evidence="11 12">DSM 14823</strain>
    </source>
</reference>
<evidence type="ECO:0000259" key="9">
    <source>
        <dbReference type="Pfam" id="PF12704"/>
    </source>
</evidence>
<dbReference type="Proteomes" id="UP000245959">
    <property type="component" value="Unassembled WGS sequence"/>
</dbReference>
<keyword evidence="4 7" id="KW-1133">Transmembrane helix</keyword>
<dbReference type="EMBL" id="JABAEW010000029">
    <property type="protein sequence ID" value="NMD87738.1"/>
    <property type="molecule type" value="Genomic_DNA"/>
</dbReference>
<feature type="transmembrane region" description="Helical" evidence="7">
    <location>
        <begin position="20"/>
        <end position="42"/>
    </location>
</feature>
<evidence type="ECO:0000256" key="2">
    <source>
        <dbReference type="ARBA" id="ARBA00022475"/>
    </source>
</evidence>
<evidence type="ECO:0000313" key="11">
    <source>
        <dbReference type="EMBL" id="PVY37303.1"/>
    </source>
</evidence>
<evidence type="ECO:0000256" key="3">
    <source>
        <dbReference type="ARBA" id="ARBA00022692"/>
    </source>
</evidence>
<dbReference type="PANTHER" id="PTHR30572">
    <property type="entry name" value="MEMBRANE COMPONENT OF TRANSPORTER-RELATED"/>
    <property type="match status" value="1"/>
</dbReference>
<name>A0A2U1ALL2_9BACT</name>
<dbReference type="GeneID" id="78296632"/>
<dbReference type="GO" id="GO:0005886">
    <property type="term" value="C:plasma membrane"/>
    <property type="evidence" value="ECO:0007669"/>
    <property type="project" value="UniProtKB-SubCell"/>
</dbReference>
<dbReference type="Pfam" id="PF02687">
    <property type="entry name" value="FtsX"/>
    <property type="match status" value="1"/>
</dbReference>
<dbReference type="InterPro" id="IPR003838">
    <property type="entry name" value="ABC3_permease_C"/>
</dbReference>
<keyword evidence="5 7" id="KW-0472">Membrane</keyword>
<evidence type="ECO:0000256" key="5">
    <source>
        <dbReference type="ARBA" id="ARBA00023136"/>
    </source>
</evidence>
<keyword evidence="12" id="KW-1185">Reference proteome</keyword>
<organism evidence="11 12">
    <name type="scientific">Victivallis vadensis</name>
    <dbReference type="NCBI Taxonomy" id="172901"/>
    <lineage>
        <taxon>Bacteria</taxon>
        <taxon>Pseudomonadati</taxon>
        <taxon>Lentisphaerota</taxon>
        <taxon>Lentisphaeria</taxon>
        <taxon>Victivallales</taxon>
        <taxon>Victivallaceae</taxon>
        <taxon>Victivallis</taxon>
    </lineage>
</organism>
<keyword evidence="2" id="KW-1003">Cell membrane</keyword>
<comment type="caution">
    <text evidence="11">The sequence shown here is derived from an EMBL/GenBank/DDBJ whole genome shotgun (WGS) entry which is preliminary data.</text>
</comment>
<dbReference type="GO" id="GO:0022857">
    <property type="term" value="F:transmembrane transporter activity"/>
    <property type="evidence" value="ECO:0007669"/>
    <property type="project" value="TreeGrafter"/>
</dbReference>
<dbReference type="Proteomes" id="UP000576225">
    <property type="component" value="Unassembled WGS sequence"/>
</dbReference>
<keyword evidence="3 7" id="KW-0812">Transmembrane</keyword>
<dbReference type="Pfam" id="PF12704">
    <property type="entry name" value="MacB_PCD"/>
    <property type="match status" value="1"/>
</dbReference>
<comment type="similarity">
    <text evidence="6">Belongs to the ABC-4 integral membrane protein family.</text>
</comment>
<feature type="domain" description="ABC3 transporter permease C-terminal" evidence="8">
    <location>
        <begin position="303"/>
        <end position="416"/>
    </location>
</feature>
<dbReference type="PANTHER" id="PTHR30572:SF4">
    <property type="entry name" value="ABC TRANSPORTER PERMEASE YTRF"/>
    <property type="match status" value="1"/>
</dbReference>
<evidence type="ECO:0000313" key="10">
    <source>
        <dbReference type="EMBL" id="NMD87738.1"/>
    </source>
</evidence>
<comment type="subcellular location">
    <subcellularLocation>
        <location evidence="1">Cell membrane</location>
        <topology evidence="1">Multi-pass membrane protein</topology>
    </subcellularLocation>
</comment>
<evidence type="ECO:0000256" key="4">
    <source>
        <dbReference type="ARBA" id="ARBA00022989"/>
    </source>
</evidence>
<evidence type="ECO:0000313" key="13">
    <source>
        <dbReference type="Proteomes" id="UP000576225"/>
    </source>
</evidence>
<dbReference type="InterPro" id="IPR050250">
    <property type="entry name" value="Macrolide_Exporter_MacB"/>
</dbReference>
<evidence type="ECO:0000313" key="12">
    <source>
        <dbReference type="Proteomes" id="UP000245959"/>
    </source>
</evidence>
<sequence length="423" mass="47095">MMLVRDLFSMSIHNLLLHKVRSILTSLGVIFGVGSVIAMLAISEGAKQSALAQIEAMGIDKIIVFSQRPPINSRSESSDNASVMERFGLTDRDATHISRMDNVEEITALFDARKKVLKGLQRTDLKLIGCDYRFLEDSSAKLEKGRWFSPADFKNNANVCVIGKNVKRKLFALGNTNVVGSTIRIEDEVYKIVGILNNEYGTQYPEIGGQNDMILIPMSTAKAKFKDYTFYREGRQYKITRVEYDLFLIRVADTQYIDNTAKRVSSYLEKLHSDTKDWGMVVPFELLKQREQTQNIFTIVMGSIASISLVVGGIGIMNIMLASVFERRKEIGTRRALGAQKSDILLQFLIETVFLTTSGGVLGILTGVGIARTITYYSGMPTVYSIWSIALSLVISCLVGVIFGTYPAYKAAQQNPITVLRAE</sequence>
<accession>A0A2U1ALL2</accession>
<feature type="domain" description="MacB-like periplasmic core" evidence="9">
    <location>
        <begin position="22"/>
        <end position="265"/>
    </location>
</feature>
<evidence type="ECO:0000259" key="8">
    <source>
        <dbReference type="Pfam" id="PF02687"/>
    </source>
</evidence>
<reference evidence="10 13" key="2">
    <citation type="submission" date="2020-04" db="EMBL/GenBank/DDBJ databases">
        <authorList>
            <person name="Hitch T.C.A."/>
            <person name="Wylensek D."/>
            <person name="Clavel T."/>
        </authorList>
    </citation>
    <scope>NUCLEOTIDE SEQUENCE [LARGE SCALE GENOMIC DNA]</scope>
    <source>
        <strain evidence="10 13">COR2-253-APC-1A</strain>
    </source>
</reference>
<gene>
    <name evidence="11" type="ORF">C8D82_13142</name>
    <name evidence="10" type="ORF">HF882_14200</name>
</gene>
<feature type="transmembrane region" description="Helical" evidence="7">
    <location>
        <begin position="296"/>
        <end position="325"/>
    </location>
</feature>
<dbReference type="InterPro" id="IPR025857">
    <property type="entry name" value="MacB_PCD"/>
</dbReference>
<dbReference type="RefSeq" id="WP_116885353.1">
    <property type="nucleotide sequence ID" value="NZ_CABMMC010000126.1"/>
</dbReference>
<feature type="transmembrane region" description="Helical" evidence="7">
    <location>
        <begin position="383"/>
        <end position="406"/>
    </location>
</feature>
<evidence type="ECO:0000256" key="7">
    <source>
        <dbReference type="SAM" id="Phobius"/>
    </source>
</evidence>